<sequence>MVKSTSLAFIAAPTNLGLSRHPDGRERGCDKLPQALVDAGFLEQIGAFPFAKLPRPVHPPTKEFEDKTLNAREVHPFTLELANVVGQALDSGHFPIVAGGDCSVLLGSALALARRGRYGLTFLDAHVDYFHPDNCEGGVVAGMDLALVTGKGAPRLTTIDGLGPYIQEEDVVVLGYRLSNLPFSWMIDEVKRTHMQCIDIETARAQGFKKTMQDILTDLQAHDIKGIWLHLDADILDASLMPAVDCPEVDGLFEEELTATLIGLFENELLVGMDLTILDPDLDPHGDALRLFARCLTNAFRTLSA</sequence>
<comment type="similarity">
    <text evidence="4">Belongs to the arginase family.</text>
</comment>
<keyword evidence="2" id="KW-0378">Hydrolase</keyword>
<dbReference type="OrthoDB" id="9789727at2"/>
<keyword evidence="1" id="KW-0479">Metal-binding</keyword>
<dbReference type="GO" id="GO:0004053">
    <property type="term" value="F:arginase activity"/>
    <property type="evidence" value="ECO:0007669"/>
    <property type="project" value="TreeGrafter"/>
</dbReference>
<dbReference type="RefSeq" id="WP_126631323.1">
    <property type="nucleotide sequence ID" value="NZ_BIFT01000002.1"/>
</dbReference>
<dbReference type="PANTHER" id="PTHR43782">
    <property type="entry name" value="ARGINASE"/>
    <property type="match status" value="1"/>
</dbReference>
<evidence type="ECO:0000313" key="5">
    <source>
        <dbReference type="EMBL" id="GCE31347.1"/>
    </source>
</evidence>
<dbReference type="PRINTS" id="PR00116">
    <property type="entry name" value="ARGINASE"/>
</dbReference>
<dbReference type="EMBL" id="BIFT01000002">
    <property type="protein sequence ID" value="GCE31347.1"/>
    <property type="molecule type" value="Genomic_DNA"/>
</dbReference>
<dbReference type="CDD" id="cd09999">
    <property type="entry name" value="Arginase-like_1"/>
    <property type="match status" value="1"/>
</dbReference>
<evidence type="ECO:0000256" key="4">
    <source>
        <dbReference type="PROSITE-ProRule" id="PRU00742"/>
    </source>
</evidence>
<dbReference type="Gene3D" id="3.40.800.10">
    <property type="entry name" value="Ureohydrolase domain"/>
    <property type="match status" value="1"/>
</dbReference>
<name>A0A402BJ79_9CHLR</name>
<evidence type="ECO:0000256" key="1">
    <source>
        <dbReference type="ARBA" id="ARBA00022723"/>
    </source>
</evidence>
<dbReference type="Proteomes" id="UP000287171">
    <property type="component" value="Unassembled WGS sequence"/>
</dbReference>
<keyword evidence="3" id="KW-0464">Manganese</keyword>
<dbReference type="AlphaFoldDB" id="A0A402BJ79"/>
<keyword evidence="6" id="KW-1185">Reference proteome</keyword>
<evidence type="ECO:0000256" key="3">
    <source>
        <dbReference type="ARBA" id="ARBA00023211"/>
    </source>
</evidence>
<dbReference type="InterPro" id="IPR023696">
    <property type="entry name" value="Ureohydrolase_dom_sf"/>
</dbReference>
<accession>A0A402BJ79</accession>
<gene>
    <name evidence="5" type="primary">argI2</name>
    <name evidence="5" type="ORF">KDA_68310</name>
</gene>
<dbReference type="GO" id="GO:0030145">
    <property type="term" value="F:manganese ion binding"/>
    <property type="evidence" value="ECO:0007669"/>
    <property type="project" value="TreeGrafter"/>
</dbReference>
<dbReference type="Pfam" id="PF00491">
    <property type="entry name" value="Arginase"/>
    <property type="match status" value="1"/>
</dbReference>
<reference evidence="6" key="1">
    <citation type="submission" date="2018-12" db="EMBL/GenBank/DDBJ databases">
        <title>Tengunoibacter tsumagoiensis gen. nov., sp. nov., Dictyobacter kobayashii sp. nov., D. alpinus sp. nov., and D. joshuensis sp. nov. and description of Dictyobacteraceae fam. nov. within the order Ktedonobacterales isolated from Tengu-no-mugimeshi.</title>
        <authorList>
            <person name="Wang C.M."/>
            <person name="Zheng Y."/>
            <person name="Sakai Y."/>
            <person name="Toyoda A."/>
            <person name="Minakuchi Y."/>
            <person name="Abe K."/>
            <person name="Yokota A."/>
            <person name="Yabe S."/>
        </authorList>
    </citation>
    <scope>NUCLEOTIDE SEQUENCE [LARGE SCALE GENOMIC DNA]</scope>
    <source>
        <strain evidence="6">Uno16</strain>
    </source>
</reference>
<comment type="caution">
    <text evidence="5">The sequence shown here is derived from an EMBL/GenBank/DDBJ whole genome shotgun (WGS) entry which is preliminary data.</text>
</comment>
<dbReference type="InterPro" id="IPR006035">
    <property type="entry name" value="Ureohydrolase"/>
</dbReference>
<dbReference type="GO" id="GO:0005737">
    <property type="term" value="C:cytoplasm"/>
    <property type="evidence" value="ECO:0007669"/>
    <property type="project" value="TreeGrafter"/>
</dbReference>
<proteinExistence type="inferred from homology"/>
<evidence type="ECO:0000313" key="6">
    <source>
        <dbReference type="Proteomes" id="UP000287171"/>
    </source>
</evidence>
<dbReference type="PROSITE" id="PS51409">
    <property type="entry name" value="ARGINASE_2"/>
    <property type="match status" value="1"/>
</dbReference>
<evidence type="ECO:0000256" key="2">
    <source>
        <dbReference type="ARBA" id="ARBA00022801"/>
    </source>
</evidence>
<dbReference type="PANTHER" id="PTHR43782:SF3">
    <property type="entry name" value="ARGINASE"/>
    <property type="match status" value="1"/>
</dbReference>
<protein>
    <submittedName>
        <fullName evidence="5">Arginase</fullName>
    </submittedName>
</protein>
<dbReference type="SUPFAM" id="SSF52768">
    <property type="entry name" value="Arginase/deacetylase"/>
    <property type="match status" value="1"/>
</dbReference>
<organism evidence="5 6">
    <name type="scientific">Dictyobacter alpinus</name>
    <dbReference type="NCBI Taxonomy" id="2014873"/>
    <lineage>
        <taxon>Bacteria</taxon>
        <taxon>Bacillati</taxon>
        <taxon>Chloroflexota</taxon>
        <taxon>Ktedonobacteria</taxon>
        <taxon>Ktedonobacterales</taxon>
        <taxon>Dictyobacteraceae</taxon>
        <taxon>Dictyobacter</taxon>
    </lineage>
</organism>